<evidence type="ECO:0000313" key="2">
    <source>
        <dbReference type="Proteomes" id="UP000662111"/>
    </source>
</evidence>
<dbReference type="EMBL" id="BMLB01000003">
    <property type="protein sequence ID" value="GGK67978.1"/>
    <property type="molecule type" value="Genomic_DNA"/>
</dbReference>
<reference evidence="2" key="1">
    <citation type="journal article" date="2019" name="Int. J. Syst. Evol. Microbiol.">
        <title>The Global Catalogue of Microorganisms (GCM) 10K type strain sequencing project: providing services to taxonomists for standard genome sequencing and annotation.</title>
        <authorList>
            <consortium name="The Broad Institute Genomics Platform"/>
            <consortium name="The Broad Institute Genome Sequencing Center for Infectious Disease"/>
            <person name="Wu L."/>
            <person name="Ma J."/>
        </authorList>
    </citation>
    <scope>NUCLEOTIDE SEQUENCE [LARGE SCALE GENOMIC DNA]</scope>
    <source>
        <strain evidence="2">CGMCC 1.5362</strain>
    </source>
</reference>
<dbReference type="InterPro" id="IPR014719">
    <property type="entry name" value="Ribosomal_bL12_C/ClpS-like"/>
</dbReference>
<proteinExistence type="predicted"/>
<keyword evidence="2" id="KW-1185">Reference proteome</keyword>
<accession>A0ABQ2F761</accession>
<dbReference type="Gene3D" id="3.30.1390.10">
    <property type="match status" value="1"/>
</dbReference>
<gene>
    <name evidence="1" type="ORF">GCM10011509_15450</name>
</gene>
<dbReference type="Proteomes" id="UP000662111">
    <property type="component" value="Unassembled WGS sequence"/>
</dbReference>
<name>A0ABQ2F761_9MICO</name>
<dbReference type="RefSeq" id="WP_022921592.1">
    <property type="nucleotide sequence ID" value="NZ_BMLB01000003.1"/>
</dbReference>
<evidence type="ECO:0000313" key="1">
    <source>
        <dbReference type="EMBL" id="GGK67978.1"/>
    </source>
</evidence>
<evidence type="ECO:0008006" key="3">
    <source>
        <dbReference type="Google" id="ProtNLM"/>
    </source>
</evidence>
<comment type="caution">
    <text evidence="1">The sequence shown here is derived from an EMBL/GenBank/DDBJ whole genome shotgun (WGS) entry which is preliminary data.</text>
</comment>
<sequence length="93" mass="10260">MGFFSSEHEVRALSRQVASLSAQVERLSSVVELLARRQGVGDAELAALQVREEPWVAEARHLKATQGPIKAIRLVRERTGKGLREAKEIVDGL</sequence>
<organism evidence="1 2">
    <name type="scientific">Ornithinimicrobium pekingense</name>
    <dbReference type="NCBI Taxonomy" id="384677"/>
    <lineage>
        <taxon>Bacteria</taxon>
        <taxon>Bacillati</taxon>
        <taxon>Actinomycetota</taxon>
        <taxon>Actinomycetes</taxon>
        <taxon>Micrococcales</taxon>
        <taxon>Ornithinimicrobiaceae</taxon>
        <taxon>Ornithinimicrobium</taxon>
    </lineage>
</organism>
<protein>
    <recommendedName>
        <fullName evidence="3">Ribosomal protein L7/L12 C-terminal domain-containing protein</fullName>
    </recommendedName>
</protein>